<name>A0A0F9NUR2_9ZZZZ</name>
<feature type="transmembrane region" description="Helical" evidence="1">
    <location>
        <begin position="143"/>
        <end position="164"/>
    </location>
</feature>
<dbReference type="AlphaFoldDB" id="A0A0F9NUR2"/>
<keyword evidence="1" id="KW-0812">Transmembrane</keyword>
<organism evidence="2">
    <name type="scientific">marine sediment metagenome</name>
    <dbReference type="NCBI Taxonomy" id="412755"/>
    <lineage>
        <taxon>unclassified sequences</taxon>
        <taxon>metagenomes</taxon>
        <taxon>ecological metagenomes</taxon>
    </lineage>
</organism>
<accession>A0A0F9NUR2</accession>
<evidence type="ECO:0000256" key="1">
    <source>
        <dbReference type="SAM" id="Phobius"/>
    </source>
</evidence>
<dbReference type="EMBL" id="LAZR01003674">
    <property type="protein sequence ID" value="KKN15817.1"/>
    <property type="molecule type" value="Genomic_DNA"/>
</dbReference>
<keyword evidence="1" id="KW-1133">Transmembrane helix</keyword>
<comment type="caution">
    <text evidence="2">The sequence shown here is derived from an EMBL/GenBank/DDBJ whole genome shotgun (WGS) entry which is preliminary data.</text>
</comment>
<protein>
    <submittedName>
        <fullName evidence="2">Uncharacterized protein</fullName>
    </submittedName>
</protein>
<keyword evidence="1" id="KW-0472">Membrane</keyword>
<feature type="transmembrane region" description="Helical" evidence="1">
    <location>
        <begin position="114"/>
        <end position="131"/>
    </location>
</feature>
<sequence>MSCCRSCEKNEPCTGSKSCGCRFPCSCPVTPNRQMPDYEGFPKYPYAMVSPAPFGGTILPTCEGAIPGTPLAQRCRGVAMTVTTSFDMGHNHTVEIPNTAFGAVGPNFRRNVHMVTEALGVAVAAPMLWWASGQTNNPNARAALRALAISMGATDAALLASYAYDIRNER</sequence>
<reference evidence="2" key="1">
    <citation type="journal article" date="2015" name="Nature">
        <title>Complex archaea that bridge the gap between prokaryotes and eukaryotes.</title>
        <authorList>
            <person name="Spang A."/>
            <person name="Saw J.H."/>
            <person name="Jorgensen S.L."/>
            <person name="Zaremba-Niedzwiedzka K."/>
            <person name="Martijn J."/>
            <person name="Lind A.E."/>
            <person name="van Eijk R."/>
            <person name="Schleper C."/>
            <person name="Guy L."/>
            <person name="Ettema T.J."/>
        </authorList>
    </citation>
    <scope>NUCLEOTIDE SEQUENCE</scope>
</reference>
<evidence type="ECO:0000313" key="2">
    <source>
        <dbReference type="EMBL" id="KKN15817.1"/>
    </source>
</evidence>
<proteinExistence type="predicted"/>
<gene>
    <name evidence="2" type="ORF">LCGC14_0982090</name>
</gene>